<keyword evidence="2" id="KW-1185">Reference proteome</keyword>
<reference evidence="1 2" key="1">
    <citation type="submission" date="2021-03" db="EMBL/GenBank/DDBJ databases">
        <title>Genomic Encyclopedia of Type Strains, Phase IV (KMG-IV): sequencing the most valuable type-strain genomes for metagenomic binning, comparative biology and taxonomic classification.</title>
        <authorList>
            <person name="Goeker M."/>
        </authorList>
    </citation>
    <scope>NUCLEOTIDE SEQUENCE [LARGE SCALE GENOMIC DNA]</scope>
    <source>
        <strain evidence="1 2">DSM 21085</strain>
    </source>
</reference>
<proteinExistence type="predicted"/>
<comment type="caution">
    <text evidence="1">The sequence shown here is derived from an EMBL/GenBank/DDBJ whole genome shotgun (WGS) entry which is preliminary data.</text>
</comment>
<organism evidence="1 2">
    <name type="scientific">Virgibacillus litoralis</name>
    <dbReference type="NCBI Taxonomy" id="578221"/>
    <lineage>
        <taxon>Bacteria</taxon>
        <taxon>Bacillati</taxon>
        <taxon>Bacillota</taxon>
        <taxon>Bacilli</taxon>
        <taxon>Bacillales</taxon>
        <taxon>Bacillaceae</taxon>
        <taxon>Virgibacillus</taxon>
    </lineage>
</organism>
<dbReference type="RefSeq" id="WP_209479392.1">
    <property type="nucleotide sequence ID" value="NZ_JAGGKK010000002.1"/>
</dbReference>
<sequence>MINFKSEKGAALVLTLMIITLFLVFILTQSYQITNTTRQVTTMEKQIDARLIAEMGVDYYRSFVQNYIEGEGITKPDNVYITEINLPQNPVKLDSKDHKFSIQDSHIEEQTEEKVMIKFSSIGTAYNKEKEIEDTIIITFESE</sequence>
<gene>
    <name evidence="1" type="ORF">J2Z82_000715</name>
</gene>
<dbReference type="Proteomes" id="UP001519328">
    <property type="component" value="Unassembled WGS sequence"/>
</dbReference>
<name>A0ABS4HAW3_9BACI</name>
<evidence type="ECO:0000313" key="2">
    <source>
        <dbReference type="Proteomes" id="UP001519328"/>
    </source>
</evidence>
<dbReference type="EMBL" id="JAGGKK010000002">
    <property type="protein sequence ID" value="MBP1947789.1"/>
    <property type="molecule type" value="Genomic_DNA"/>
</dbReference>
<evidence type="ECO:0000313" key="1">
    <source>
        <dbReference type="EMBL" id="MBP1947789.1"/>
    </source>
</evidence>
<accession>A0ABS4HAW3</accession>
<protein>
    <submittedName>
        <fullName evidence="1">Type II secretory pathway component PulK</fullName>
    </submittedName>
</protein>